<proteinExistence type="predicted"/>
<dbReference type="AlphaFoldDB" id="A0A2A9M5K0"/>
<dbReference type="STRING" id="94643.A0A2A9M5K0"/>
<evidence type="ECO:0000313" key="4">
    <source>
        <dbReference type="Proteomes" id="UP000224006"/>
    </source>
</evidence>
<dbReference type="VEuPathDB" id="ToxoDB:BESB_025550"/>
<dbReference type="InterPro" id="IPR022127">
    <property type="entry name" value="STIMATE/YPL162C"/>
</dbReference>
<feature type="transmembrane region" description="Helical" evidence="2">
    <location>
        <begin position="125"/>
        <end position="145"/>
    </location>
</feature>
<gene>
    <name evidence="3" type="ORF">BESB_025550</name>
</gene>
<dbReference type="OrthoDB" id="431202at2759"/>
<keyword evidence="2" id="KW-0812">Transmembrane</keyword>
<dbReference type="GeneID" id="40307607"/>
<feature type="transmembrane region" description="Helical" evidence="2">
    <location>
        <begin position="176"/>
        <end position="197"/>
    </location>
</feature>
<feature type="region of interest" description="Disordered" evidence="1">
    <location>
        <begin position="252"/>
        <end position="277"/>
    </location>
</feature>
<feature type="transmembrane region" description="Helical" evidence="2">
    <location>
        <begin position="55"/>
        <end position="73"/>
    </location>
</feature>
<reference evidence="3 4" key="1">
    <citation type="submission" date="2017-09" db="EMBL/GenBank/DDBJ databases">
        <title>Genome sequencing of Besnoitia besnoiti strain Bb-Ger1.</title>
        <authorList>
            <person name="Schares G."/>
            <person name="Venepally P."/>
            <person name="Lorenzi H.A."/>
        </authorList>
    </citation>
    <scope>NUCLEOTIDE SEQUENCE [LARGE SCALE GENOMIC DNA]</scope>
    <source>
        <strain evidence="3 4">Bb-Ger1</strain>
    </source>
</reference>
<evidence type="ECO:0000256" key="2">
    <source>
        <dbReference type="SAM" id="Phobius"/>
    </source>
</evidence>
<comment type="caution">
    <text evidence="3">The sequence shown here is derived from an EMBL/GenBank/DDBJ whole genome shotgun (WGS) entry which is preliminary data.</text>
</comment>
<dbReference type="GO" id="GO:0016020">
    <property type="term" value="C:membrane"/>
    <property type="evidence" value="ECO:0007669"/>
    <property type="project" value="TreeGrafter"/>
</dbReference>
<accession>A0A2A9M5K0</accession>
<sequence length="290" mass="31973">MLGDSQVPLAGGGESLPSLIAGGEAAIVAPGNLTEKLEGLAHAPQCELLGEFGGFGWWLQGILGILSFSSLLIKRWQESPQRPLKVFIFDTLKQVTGSGALHMMNLLCASLLATFLSQDSDPCEWYWLNIMVDTTLGVYVLHLVVEWSKKYLKLHGRNAFGYYGNPPSWRACLRQVLVWQAMVSVMKFLMVVVMILGQQPLAWAAGALLKSLDDQPHAKLVVVMIITPLTMNSLQYWVTDNIIKLQGTGHRVESTERPHSRSTYHPVDALASGDDESRPACQDICLEQKA</sequence>
<organism evidence="3 4">
    <name type="scientific">Besnoitia besnoiti</name>
    <name type="common">Apicomplexan protozoan</name>
    <dbReference type="NCBI Taxonomy" id="94643"/>
    <lineage>
        <taxon>Eukaryota</taxon>
        <taxon>Sar</taxon>
        <taxon>Alveolata</taxon>
        <taxon>Apicomplexa</taxon>
        <taxon>Conoidasida</taxon>
        <taxon>Coccidia</taxon>
        <taxon>Eucoccidiorida</taxon>
        <taxon>Eimeriorina</taxon>
        <taxon>Sarcocystidae</taxon>
        <taxon>Besnoitia</taxon>
    </lineage>
</organism>
<evidence type="ECO:0000313" key="3">
    <source>
        <dbReference type="EMBL" id="PFH31581.1"/>
    </source>
</evidence>
<protein>
    <recommendedName>
        <fullName evidence="5">Transmembrane protein</fullName>
    </recommendedName>
</protein>
<dbReference type="KEGG" id="bbes:BESB_025550"/>
<name>A0A2A9M5K0_BESBE</name>
<evidence type="ECO:0000256" key="1">
    <source>
        <dbReference type="SAM" id="MobiDB-lite"/>
    </source>
</evidence>
<dbReference type="PANTHER" id="PTHR31735">
    <property type="entry name" value="VACUOLAR MEMBRANE PROTEIN YPL162C"/>
    <property type="match status" value="1"/>
</dbReference>
<dbReference type="RefSeq" id="XP_029215590.1">
    <property type="nucleotide sequence ID" value="XM_029361235.1"/>
</dbReference>
<dbReference type="EMBL" id="NWUJ01000014">
    <property type="protein sequence ID" value="PFH31581.1"/>
    <property type="molecule type" value="Genomic_DNA"/>
</dbReference>
<keyword evidence="2" id="KW-0472">Membrane</keyword>
<dbReference type="Proteomes" id="UP000224006">
    <property type="component" value="Unassembled WGS sequence"/>
</dbReference>
<feature type="transmembrane region" description="Helical" evidence="2">
    <location>
        <begin position="94"/>
        <end position="113"/>
    </location>
</feature>
<dbReference type="Pfam" id="PF12400">
    <property type="entry name" value="STIMATE"/>
    <property type="match status" value="1"/>
</dbReference>
<evidence type="ECO:0008006" key="5">
    <source>
        <dbReference type="Google" id="ProtNLM"/>
    </source>
</evidence>
<keyword evidence="2" id="KW-1133">Transmembrane helix</keyword>
<keyword evidence="4" id="KW-1185">Reference proteome</keyword>
<dbReference type="PANTHER" id="PTHR31735:SF1">
    <property type="entry name" value="VACUOLAR MEMBRANE PROTEIN YPL162C"/>
    <property type="match status" value="1"/>
</dbReference>
<feature type="transmembrane region" description="Helical" evidence="2">
    <location>
        <begin position="217"/>
        <end position="238"/>
    </location>
</feature>